<feature type="transmembrane region" description="Helical" evidence="1">
    <location>
        <begin position="48"/>
        <end position="70"/>
    </location>
</feature>
<keyword evidence="1" id="KW-0812">Transmembrane</keyword>
<keyword evidence="3" id="KW-1185">Reference proteome</keyword>
<feature type="transmembrane region" description="Helical" evidence="1">
    <location>
        <begin position="174"/>
        <end position="192"/>
    </location>
</feature>
<gene>
    <name evidence="2" type="ORF">SAMN05216490_2216</name>
</gene>
<keyword evidence="1" id="KW-0472">Membrane</keyword>
<keyword evidence="1" id="KW-1133">Transmembrane helix</keyword>
<evidence type="ECO:0000313" key="2">
    <source>
        <dbReference type="EMBL" id="SDS97653.1"/>
    </source>
</evidence>
<dbReference type="EMBL" id="LT629740">
    <property type="protein sequence ID" value="SDS97653.1"/>
    <property type="molecule type" value="Genomic_DNA"/>
</dbReference>
<feature type="transmembrane region" description="Helical" evidence="1">
    <location>
        <begin position="91"/>
        <end position="110"/>
    </location>
</feature>
<feature type="transmembrane region" description="Helical" evidence="1">
    <location>
        <begin position="116"/>
        <end position="138"/>
    </location>
</feature>
<dbReference type="RefSeq" id="WP_091372344.1">
    <property type="nucleotide sequence ID" value="NZ_LT629740.1"/>
</dbReference>
<dbReference type="AlphaFoldDB" id="A0A1H1WKH7"/>
<proteinExistence type="predicted"/>
<dbReference type="OrthoDB" id="9871379at2"/>
<name>A0A1H1WKH7_MUCMA</name>
<reference evidence="2 3" key="1">
    <citation type="submission" date="2016-10" db="EMBL/GenBank/DDBJ databases">
        <authorList>
            <person name="de Groot N.N."/>
        </authorList>
    </citation>
    <scope>NUCLEOTIDE SEQUENCE [LARGE SCALE GENOMIC DNA]</scope>
    <source>
        <strain evidence="2 3">MP1X4</strain>
    </source>
</reference>
<evidence type="ECO:0000313" key="3">
    <source>
        <dbReference type="Proteomes" id="UP000199679"/>
    </source>
</evidence>
<protein>
    <submittedName>
        <fullName evidence="2">Uncharacterized protein</fullName>
    </submittedName>
</protein>
<organism evidence="2 3">
    <name type="scientific">Mucilaginibacter mallensis</name>
    <dbReference type="NCBI Taxonomy" id="652787"/>
    <lineage>
        <taxon>Bacteria</taxon>
        <taxon>Pseudomonadati</taxon>
        <taxon>Bacteroidota</taxon>
        <taxon>Sphingobacteriia</taxon>
        <taxon>Sphingobacteriales</taxon>
        <taxon>Sphingobacteriaceae</taxon>
        <taxon>Mucilaginibacter</taxon>
    </lineage>
</organism>
<sequence length="262" mass="29688">MQEDNKNIDFFNSAIIISIVTADIYLSAYEFESGYSGFFNIPNYLIEISITNILSFAGSAILLFTVFMNVSGVLMPMVRRVRDMENGYLKGALMSNIAIIIITLLIIYMFPLSNSLWYTLIGVFLSSNLLAWLLGTLLSIKDKKPILAGAEILHHNNQKFSTWYLLFDKMDRKYILPFGFMLVLPFFMYLFGQGTAMKQTKFECVTGHNNMLVIRKYGDLLICNSVDTIHKTPTKQLVILKISDKNAIALSEISIGPLRDSK</sequence>
<accession>A0A1H1WKH7</accession>
<feature type="transmembrane region" description="Helical" evidence="1">
    <location>
        <begin position="7"/>
        <end position="28"/>
    </location>
</feature>
<evidence type="ECO:0000256" key="1">
    <source>
        <dbReference type="SAM" id="Phobius"/>
    </source>
</evidence>
<dbReference type="Proteomes" id="UP000199679">
    <property type="component" value="Chromosome I"/>
</dbReference>